<dbReference type="PANTHER" id="PTHR11567">
    <property type="entry name" value="ACID PHOSPHATASE-RELATED"/>
    <property type="match status" value="1"/>
</dbReference>
<accession>A0A4V3I4D6</accession>
<protein>
    <recommendedName>
        <fullName evidence="3">Counting factor 60</fullName>
    </recommendedName>
</protein>
<dbReference type="Gene3D" id="3.40.50.1240">
    <property type="entry name" value="Phosphoglycerate mutase-like"/>
    <property type="match status" value="1"/>
</dbReference>
<dbReference type="InterPro" id="IPR029033">
    <property type="entry name" value="His_PPase_superfam"/>
</dbReference>
<dbReference type="SUPFAM" id="SSF53254">
    <property type="entry name" value="Phosphoglycerate mutase-like"/>
    <property type="match status" value="1"/>
</dbReference>
<dbReference type="EMBL" id="QAPF01000007">
    <property type="protein sequence ID" value="TEA22341.1"/>
    <property type="molecule type" value="Genomic_DNA"/>
</dbReference>
<dbReference type="PANTHER" id="PTHR11567:SF142">
    <property type="entry name" value="PHOSPHOGLYCERATE MUTASE-LIKE PROTEIN"/>
    <property type="match status" value="1"/>
</dbReference>
<sequence length="318" mass="34986">MAEALTKTAPPLSFIGSSRCLLDFQPSTFSPGFDSIIQYQHRRFALQCIQIWLLGVAVAETVHGVVVFTRHGDRVTKHYGKQVITSLGAQQCYKVGSDYRSRYLESDFSHRILHISEDKHIASQAYASAPDQSLLKSSATAFLQGLYPPLVDLDAEVATSTLNNGSDSTSPLKGYQYVFLHVEKSNSLDTIWIKGDDGCPANAAACKSFGTSEEFLTRMDATKVFTAASTMFSSVYDYKPENLTYKNADDIFDLINVACIHNRTWLARNVTNEELFQLCTLADSAEVGSNFNASQPERAIHAQTLAAGILEQLSQTVA</sequence>
<evidence type="ECO:0000313" key="2">
    <source>
        <dbReference type="Proteomes" id="UP000295604"/>
    </source>
</evidence>
<dbReference type="InterPro" id="IPR050645">
    <property type="entry name" value="Histidine_acid_phosphatase"/>
</dbReference>
<comment type="caution">
    <text evidence="1">The sequence shown here is derived from an EMBL/GenBank/DDBJ whole genome shotgun (WGS) entry which is preliminary data.</text>
</comment>
<gene>
    <name evidence="1" type="ORF">C8034_v007070</name>
</gene>
<dbReference type="AlphaFoldDB" id="A0A4V3I4D6"/>
<proteinExistence type="predicted"/>
<dbReference type="GO" id="GO:0016791">
    <property type="term" value="F:phosphatase activity"/>
    <property type="evidence" value="ECO:0007669"/>
    <property type="project" value="TreeGrafter"/>
</dbReference>
<dbReference type="Proteomes" id="UP000295604">
    <property type="component" value="Unassembled WGS sequence"/>
</dbReference>
<organism evidence="1 2">
    <name type="scientific">Colletotrichum sidae</name>
    <dbReference type="NCBI Taxonomy" id="1347389"/>
    <lineage>
        <taxon>Eukaryota</taxon>
        <taxon>Fungi</taxon>
        <taxon>Dikarya</taxon>
        <taxon>Ascomycota</taxon>
        <taxon>Pezizomycotina</taxon>
        <taxon>Sordariomycetes</taxon>
        <taxon>Hypocreomycetidae</taxon>
        <taxon>Glomerellales</taxon>
        <taxon>Glomerellaceae</taxon>
        <taxon>Colletotrichum</taxon>
        <taxon>Colletotrichum orbiculare species complex</taxon>
    </lineage>
</organism>
<name>A0A4V3I4D6_9PEZI</name>
<evidence type="ECO:0000313" key="1">
    <source>
        <dbReference type="EMBL" id="TEA22341.1"/>
    </source>
</evidence>
<evidence type="ECO:0008006" key="3">
    <source>
        <dbReference type="Google" id="ProtNLM"/>
    </source>
</evidence>
<reference evidence="1 2" key="1">
    <citation type="submission" date="2018-11" db="EMBL/GenBank/DDBJ databases">
        <title>Genome sequence and assembly of Colletotrichum sidae.</title>
        <authorList>
            <person name="Gan P."/>
            <person name="Shirasu K."/>
        </authorList>
    </citation>
    <scope>NUCLEOTIDE SEQUENCE [LARGE SCALE GENOMIC DNA]</scope>
    <source>
        <strain evidence="1 2">CBS 518.97</strain>
    </source>
</reference>
<keyword evidence="2" id="KW-1185">Reference proteome</keyword>